<dbReference type="Proteomes" id="UP000518266">
    <property type="component" value="Unassembled WGS sequence"/>
</dbReference>
<organism evidence="2 3">
    <name type="scientific">Dissostichus mawsoni</name>
    <name type="common">Antarctic cod</name>
    <dbReference type="NCBI Taxonomy" id="36200"/>
    <lineage>
        <taxon>Eukaryota</taxon>
        <taxon>Metazoa</taxon>
        <taxon>Chordata</taxon>
        <taxon>Craniata</taxon>
        <taxon>Vertebrata</taxon>
        <taxon>Euteleostomi</taxon>
        <taxon>Actinopterygii</taxon>
        <taxon>Neopterygii</taxon>
        <taxon>Teleostei</taxon>
        <taxon>Neoteleostei</taxon>
        <taxon>Acanthomorphata</taxon>
        <taxon>Eupercaria</taxon>
        <taxon>Perciformes</taxon>
        <taxon>Notothenioidei</taxon>
        <taxon>Nototheniidae</taxon>
        <taxon>Dissostichus</taxon>
    </lineage>
</organism>
<comment type="caution">
    <text evidence="2">The sequence shown here is derived from an EMBL/GenBank/DDBJ whole genome shotgun (WGS) entry which is preliminary data.</text>
</comment>
<accession>A0A7J5Z523</accession>
<evidence type="ECO:0000313" key="2">
    <source>
        <dbReference type="EMBL" id="KAF3856179.1"/>
    </source>
</evidence>
<protein>
    <submittedName>
        <fullName evidence="2">Uncharacterized protein</fullName>
    </submittedName>
</protein>
<keyword evidence="3" id="KW-1185">Reference proteome</keyword>
<gene>
    <name evidence="2" type="ORF">F7725_016902</name>
</gene>
<sequence length="210" mass="23194">MNTFQGLIGICASAEIIFVQTHRSHSPTLMNYQAQRTEAVYQECASVIGNKFRDGMSCGLDLHMRTTCLSQQNTRAIRPVSCHFLSKQEDVMRGPQGEDEALEFARICFPAAAQALRWIEGICMGGVERAGTPPPIICAASNSAHIGVSSEGLYLAPQQQQQQQQQQDGSRGKQSSPEITHHLLQLKASPTPLFSFFFFLPHPLLFSVLM</sequence>
<evidence type="ECO:0000313" key="3">
    <source>
        <dbReference type="Proteomes" id="UP000518266"/>
    </source>
</evidence>
<reference evidence="2 3" key="1">
    <citation type="submission" date="2020-03" db="EMBL/GenBank/DDBJ databases">
        <title>Dissostichus mawsoni Genome sequencing and assembly.</title>
        <authorList>
            <person name="Park H."/>
        </authorList>
    </citation>
    <scope>NUCLEOTIDE SEQUENCE [LARGE SCALE GENOMIC DNA]</scope>
    <source>
        <strain evidence="2">DM0001</strain>
        <tissue evidence="2">Muscle</tissue>
    </source>
</reference>
<feature type="region of interest" description="Disordered" evidence="1">
    <location>
        <begin position="157"/>
        <end position="176"/>
    </location>
</feature>
<proteinExistence type="predicted"/>
<dbReference type="AlphaFoldDB" id="A0A7J5Z523"/>
<name>A0A7J5Z523_DISMA</name>
<dbReference type="EMBL" id="JAAKFY010000006">
    <property type="protein sequence ID" value="KAF3856179.1"/>
    <property type="molecule type" value="Genomic_DNA"/>
</dbReference>
<evidence type="ECO:0000256" key="1">
    <source>
        <dbReference type="SAM" id="MobiDB-lite"/>
    </source>
</evidence>
<feature type="compositionally biased region" description="Low complexity" evidence="1">
    <location>
        <begin position="158"/>
        <end position="167"/>
    </location>
</feature>